<organism evidence="3 4">
    <name type="scientific">Pandion haliaetus</name>
    <name type="common">Osprey</name>
    <name type="synonym">Falco haliaetus</name>
    <dbReference type="NCBI Taxonomy" id="56262"/>
    <lineage>
        <taxon>Eukaryota</taxon>
        <taxon>Metazoa</taxon>
        <taxon>Chordata</taxon>
        <taxon>Craniata</taxon>
        <taxon>Vertebrata</taxon>
        <taxon>Euteleostomi</taxon>
        <taxon>Archelosauria</taxon>
        <taxon>Archosauria</taxon>
        <taxon>Dinosauria</taxon>
        <taxon>Saurischia</taxon>
        <taxon>Theropoda</taxon>
        <taxon>Coelurosauria</taxon>
        <taxon>Aves</taxon>
        <taxon>Neognathae</taxon>
        <taxon>Neoaves</taxon>
        <taxon>Telluraves</taxon>
        <taxon>Accipitrimorphae</taxon>
        <taxon>Accipitriformes</taxon>
        <taxon>Pandionidae</taxon>
        <taxon>Pandion</taxon>
    </lineage>
</organism>
<name>A0A7L2W5J4_PANHA</name>
<dbReference type="InterPro" id="IPR018154">
    <property type="entry name" value="TLV/ENV_coat_polyprotein"/>
</dbReference>
<dbReference type="PANTHER" id="PTHR10424:SF73">
    <property type="entry name" value="ENDOGENOUS RETROVIRUS GROUP FC1 ENV POLYPROTEIN-RELATED"/>
    <property type="match status" value="1"/>
</dbReference>
<keyword evidence="4" id="KW-1185">Reference proteome</keyword>
<dbReference type="EMBL" id="VYZV01000574">
    <property type="protein sequence ID" value="NXS64799.1"/>
    <property type="molecule type" value="Genomic_DNA"/>
</dbReference>
<keyword evidence="2" id="KW-0472">Membrane</keyword>
<evidence type="ECO:0000256" key="1">
    <source>
        <dbReference type="ARBA" id="ARBA00023157"/>
    </source>
</evidence>
<protein>
    <submittedName>
        <fullName evidence="3">ERVV2 protein</fullName>
    </submittedName>
</protein>
<dbReference type="PANTHER" id="PTHR10424">
    <property type="entry name" value="VIRAL ENVELOPE PROTEIN"/>
    <property type="match status" value="1"/>
</dbReference>
<dbReference type="OrthoDB" id="8949317at2759"/>
<evidence type="ECO:0000313" key="4">
    <source>
        <dbReference type="Proteomes" id="UP000580171"/>
    </source>
</evidence>
<reference evidence="3 4" key="1">
    <citation type="submission" date="2019-09" db="EMBL/GenBank/DDBJ databases">
        <title>Bird 10,000 Genomes (B10K) Project - Family phase.</title>
        <authorList>
            <person name="Zhang G."/>
        </authorList>
    </citation>
    <scope>NUCLEOTIDE SEQUENCE [LARGE SCALE GENOMIC DNA]</scope>
    <source>
        <strain evidence="3">B10K-DU-012-58</strain>
        <tissue evidence="3">Muscle</tissue>
    </source>
</reference>
<evidence type="ECO:0000256" key="2">
    <source>
        <dbReference type="SAM" id="Phobius"/>
    </source>
</evidence>
<feature type="non-terminal residue" evidence="3">
    <location>
        <position position="1"/>
    </location>
</feature>
<keyword evidence="2" id="KW-1133">Transmembrane helix</keyword>
<comment type="caution">
    <text evidence="3">The sequence shown here is derived from an EMBL/GenBank/DDBJ whole genome shotgun (WGS) entry which is preliminary data.</text>
</comment>
<proteinExistence type="predicted"/>
<feature type="transmembrane region" description="Helical" evidence="2">
    <location>
        <begin position="65"/>
        <end position="90"/>
    </location>
</feature>
<keyword evidence="1" id="KW-1015">Disulfide bond</keyword>
<feature type="non-terminal residue" evidence="3">
    <location>
        <position position="118"/>
    </location>
</feature>
<dbReference type="Proteomes" id="UP000580171">
    <property type="component" value="Unassembled WGS sequence"/>
</dbReference>
<dbReference type="Gene3D" id="1.10.287.210">
    <property type="match status" value="1"/>
</dbReference>
<accession>A0A7L2W5J4</accession>
<evidence type="ECO:0000313" key="3">
    <source>
        <dbReference type="EMBL" id="NXS64799.1"/>
    </source>
</evidence>
<dbReference type="AlphaFoldDB" id="A0A7L2W5J4"/>
<keyword evidence="2" id="KW-0812">Transmembrane</keyword>
<sequence length="118" mass="14019">VCTLVNTSCCTYVNESSKIETDIQDIWNRAKVLHQVTQDDASLGFTELWEKLTSWLPDFTWLKQLFVSIIMLIVLGLLICCMLQCFLWVYRRTETTYEEWKKHRLRQNIESGKYFAKT</sequence>
<gene>
    <name evidence="3" type="primary">Ervv2_0</name>
    <name evidence="3" type="ORF">PANHAL_R13606</name>
</gene>